<evidence type="ECO:0000256" key="4">
    <source>
        <dbReference type="SAM" id="MobiDB-lite"/>
    </source>
</evidence>
<dbReference type="PANTHER" id="PTHR23012:SF215">
    <property type="entry name" value="RING_FYVE_PHD ZINC FINGER SUPERFAMILY PROTEIN"/>
    <property type="match status" value="1"/>
</dbReference>
<keyword evidence="3" id="KW-0862">Zinc</keyword>
<dbReference type="AlphaFoldDB" id="A0A8T2V9M5"/>
<keyword evidence="5" id="KW-1133">Transmembrane helix</keyword>
<keyword evidence="5" id="KW-0472">Membrane</keyword>
<evidence type="ECO:0000313" key="8">
    <source>
        <dbReference type="Proteomes" id="UP000825935"/>
    </source>
</evidence>
<keyword evidence="5" id="KW-0812">Transmembrane</keyword>
<dbReference type="Pfam" id="PF12428">
    <property type="entry name" value="DUF3675"/>
    <property type="match status" value="1"/>
</dbReference>
<gene>
    <name evidence="7" type="ORF">KP509_03G099300</name>
</gene>
<dbReference type="Pfam" id="PF12906">
    <property type="entry name" value="RINGv"/>
    <property type="match status" value="1"/>
</dbReference>
<keyword evidence="1" id="KW-0479">Metal-binding</keyword>
<dbReference type="SMART" id="SM00744">
    <property type="entry name" value="RINGv"/>
    <property type="match status" value="1"/>
</dbReference>
<dbReference type="GO" id="GO:0004842">
    <property type="term" value="F:ubiquitin-protein transferase activity"/>
    <property type="evidence" value="ECO:0007669"/>
    <property type="project" value="TreeGrafter"/>
</dbReference>
<dbReference type="GO" id="GO:0016020">
    <property type="term" value="C:membrane"/>
    <property type="evidence" value="ECO:0007669"/>
    <property type="project" value="TreeGrafter"/>
</dbReference>
<feature type="compositionally biased region" description="Basic and acidic residues" evidence="4">
    <location>
        <begin position="10"/>
        <end position="19"/>
    </location>
</feature>
<dbReference type="CDD" id="cd16495">
    <property type="entry name" value="RING_CH-C4HC3_MARCH"/>
    <property type="match status" value="1"/>
</dbReference>
<feature type="domain" description="RING-CH-type" evidence="6">
    <location>
        <begin position="135"/>
        <end position="195"/>
    </location>
</feature>
<dbReference type="Gene3D" id="3.30.40.10">
    <property type="entry name" value="Zinc/RING finger domain, C3HC4 (zinc finger)"/>
    <property type="match status" value="1"/>
</dbReference>
<organism evidence="7 8">
    <name type="scientific">Ceratopteris richardii</name>
    <name type="common">Triangle waterfern</name>
    <dbReference type="NCBI Taxonomy" id="49495"/>
    <lineage>
        <taxon>Eukaryota</taxon>
        <taxon>Viridiplantae</taxon>
        <taxon>Streptophyta</taxon>
        <taxon>Embryophyta</taxon>
        <taxon>Tracheophyta</taxon>
        <taxon>Polypodiopsida</taxon>
        <taxon>Polypodiidae</taxon>
        <taxon>Polypodiales</taxon>
        <taxon>Pteridineae</taxon>
        <taxon>Pteridaceae</taxon>
        <taxon>Parkerioideae</taxon>
        <taxon>Ceratopteris</taxon>
    </lineage>
</organism>
<dbReference type="GO" id="GO:0008270">
    <property type="term" value="F:zinc ion binding"/>
    <property type="evidence" value="ECO:0007669"/>
    <property type="project" value="UniProtKB-KW"/>
</dbReference>
<feature type="transmembrane region" description="Helical" evidence="5">
    <location>
        <begin position="250"/>
        <end position="269"/>
    </location>
</feature>
<evidence type="ECO:0000313" key="7">
    <source>
        <dbReference type="EMBL" id="KAH7442686.1"/>
    </source>
</evidence>
<keyword evidence="8" id="KW-1185">Reference proteome</keyword>
<feature type="transmembrane region" description="Helical" evidence="5">
    <location>
        <begin position="281"/>
        <end position="302"/>
    </location>
</feature>
<dbReference type="InterPro" id="IPR011016">
    <property type="entry name" value="Znf_RING-CH"/>
</dbReference>
<dbReference type="InterPro" id="IPR033275">
    <property type="entry name" value="MARCH-like"/>
</dbReference>
<accession>A0A8T2V9M5</accession>
<evidence type="ECO:0000256" key="1">
    <source>
        <dbReference type="ARBA" id="ARBA00022723"/>
    </source>
</evidence>
<keyword evidence="2" id="KW-0863">Zinc-finger</keyword>
<dbReference type="PROSITE" id="PS51292">
    <property type="entry name" value="ZF_RING_CH"/>
    <property type="match status" value="1"/>
</dbReference>
<dbReference type="InterPro" id="IPR013083">
    <property type="entry name" value="Znf_RING/FYVE/PHD"/>
</dbReference>
<feature type="region of interest" description="Disordered" evidence="4">
    <location>
        <begin position="1"/>
        <end position="32"/>
    </location>
</feature>
<evidence type="ECO:0000256" key="2">
    <source>
        <dbReference type="ARBA" id="ARBA00022771"/>
    </source>
</evidence>
<dbReference type="SUPFAM" id="SSF57850">
    <property type="entry name" value="RING/U-box"/>
    <property type="match status" value="1"/>
</dbReference>
<dbReference type="Proteomes" id="UP000825935">
    <property type="component" value="Chromosome 3"/>
</dbReference>
<reference evidence="7" key="1">
    <citation type="submission" date="2021-08" db="EMBL/GenBank/DDBJ databases">
        <title>WGS assembly of Ceratopteris richardii.</title>
        <authorList>
            <person name="Marchant D.B."/>
            <person name="Chen G."/>
            <person name="Jenkins J."/>
            <person name="Shu S."/>
            <person name="Leebens-Mack J."/>
            <person name="Grimwood J."/>
            <person name="Schmutz J."/>
            <person name="Soltis P."/>
            <person name="Soltis D."/>
            <person name="Chen Z.-H."/>
        </authorList>
    </citation>
    <scope>NUCLEOTIDE SEQUENCE</scope>
    <source>
        <strain evidence="7">Whitten #5841</strain>
        <tissue evidence="7">Leaf</tissue>
    </source>
</reference>
<evidence type="ECO:0000259" key="6">
    <source>
        <dbReference type="PROSITE" id="PS51292"/>
    </source>
</evidence>
<dbReference type="InterPro" id="IPR022143">
    <property type="entry name" value="DUF3675"/>
</dbReference>
<dbReference type="EMBL" id="CM035408">
    <property type="protein sequence ID" value="KAH7442686.1"/>
    <property type="molecule type" value="Genomic_DNA"/>
</dbReference>
<proteinExistence type="predicted"/>
<dbReference type="OrthoDB" id="264354at2759"/>
<evidence type="ECO:0000256" key="3">
    <source>
        <dbReference type="ARBA" id="ARBA00022833"/>
    </source>
</evidence>
<sequence length="342" mass="37386">MTDHVASSTDRVDRSDGHTRVPGGDYDFSSVNIPVSRSDLTRISAALRVSGDSRSSPALHEEEECEINAFTSKESSESEENQVFTELGSNSNFTEISEQFDEEATPLLKGVNADSDCGHVSVSIESGMHSGKKDSENAIIAECRICQEEDDVANLESPCACSGSLKYAHRKCIQHWCNEKGDIVCEICQKPFQGGYVAPVHGTEDDLELDIGPDWDIVHGQPRLFALAANHHFLEGDFNEHAGLYVHSAACFRSVALILVALLLLRHIIAMTEVGDDEDLTTFFMLSLVRAIGFLIPCYIMARVMSSLQTRHRQQEAAMAAAAEVSRLMQAGRIHGVLSADA</sequence>
<evidence type="ECO:0000256" key="5">
    <source>
        <dbReference type="SAM" id="Phobius"/>
    </source>
</evidence>
<dbReference type="PANTHER" id="PTHR23012">
    <property type="entry name" value="RING/FYVE/PHD ZINC FINGER DOMAIN-CONTAINING"/>
    <property type="match status" value="1"/>
</dbReference>
<protein>
    <recommendedName>
        <fullName evidence="6">RING-CH-type domain-containing protein</fullName>
    </recommendedName>
</protein>
<name>A0A8T2V9M5_CERRI</name>
<dbReference type="GO" id="GO:0016567">
    <property type="term" value="P:protein ubiquitination"/>
    <property type="evidence" value="ECO:0007669"/>
    <property type="project" value="TreeGrafter"/>
</dbReference>
<comment type="caution">
    <text evidence="7">The sequence shown here is derived from an EMBL/GenBank/DDBJ whole genome shotgun (WGS) entry which is preliminary data.</text>
</comment>